<evidence type="ECO:0000313" key="2">
    <source>
        <dbReference type="EMBL" id="EPH40228.1"/>
    </source>
</evidence>
<dbReference type="EMBL" id="AOPZ01000433">
    <property type="protein sequence ID" value="EPH40228.1"/>
    <property type="molecule type" value="Genomic_DNA"/>
</dbReference>
<evidence type="ECO:0000256" key="1">
    <source>
        <dbReference type="SAM" id="SignalP"/>
    </source>
</evidence>
<dbReference type="PATRIC" id="fig|1286094.4.peg.6642"/>
<evidence type="ECO:0000313" key="3">
    <source>
        <dbReference type="Proteomes" id="UP000014629"/>
    </source>
</evidence>
<organism evidence="2 3">
    <name type="scientific">Streptomyces aurantiacus JA 4570</name>
    <dbReference type="NCBI Taxonomy" id="1286094"/>
    <lineage>
        <taxon>Bacteria</taxon>
        <taxon>Bacillati</taxon>
        <taxon>Actinomycetota</taxon>
        <taxon>Actinomycetes</taxon>
        <taxon>Kitasatosporales</taxon>
        <taxon>Streptomycetaceae</taxon>
        <taxon>Streptomyces</taxon>
        <taxon>Streptomyces aurantiacus group</taxon>
    </lineage>
</organism>
<sequence length="102" mass="10513">MLMRATAVLVSLVAAASVLGLTGAAQAASSGQVVVFSHEFTPLVVHQDPEGCKTLPAGAHELSNLTDKPVRIYSNPFCQGDAMVVQPGYGTHVYPAAGSFSV</sequence>
<feature type="signal peptide" evidence="1">
    <location>
        <begin position="1"/>
        <end position="27"/>
    </location>
</feature>
<keyword evidence="1" id="KW-0732">Signal</keyword>
<feature type="chain" id="PRO_5004514518" evidence="1">
    <location>
        <begin position="28"/>
        <end position="102"/>
    </location>
</feature>
<dbReference type="Proteomes" id="UP000014629">
    <property type="component" value="Unassembled WGS sequence"/>
</dbReference>
<gene>
    <name evidence="2" type="ORF">STRAU_6722</name>
</gene>
<reference evidence="2 3" key="1">
    <citation type="submission" date="2013-02" db="EMBL/GenBank/DDBJ databases">
        <title>Draft Genome Sequence of Streptomyces aurantiacus, Which Produces Setomimycin.</title>
        <authorList>
            <person name="Gruening B.A."/>
            <person name="Praeg A."/>
            <person name="Erxleben A."/>
            <person name="Guenther S."/>
            <person name="Mueller M."/>
        </authorList>
    </citation>
    <scope>NUCLEOTIDE SEQUENCE [LARGE SCALE GENOMIC DNA]</scope>
    <source>
        <strain evidence="2 3">JA 4570</strain>
    </source>
</reference>
<protein>
    <submittedName>
        <fullName evidence="2">Uncharacterized protein</fullName>
    </submittedName>
</protein>
<name>S3ZAT7_9ACTN</name>
<dbReference type="AlphaFoldDB" id="S3ZAT7"/>
<keyword evidence="3" id="KW-1185">Reference proteome</keyword>
<comment type="caution">
    <text evidence="2">The sequence shown here is derived from an EMBL/GenBank/DDBJ whole genome shotgun (WGS) entry which is preliminary data.</text>
</comment>
<proteinExistence type="predicted"/>
<accession>S3ZAT7</accession>